<gene>
    <name evidence="1" type="ORF">Phi19:3_gp081</name>
</gene>
<dbReference type="EMBL" id="KC821608">
    <property type="protein sequence ID" value="AGO47485.1"/>
    <property type="molecule type" value="Genomic_DNA"/>
</dbReference>
<dbReference type="OrthoDB" id="10442at10239"/>
<dbReference type="RefSeq" id="YP_008240866.1">
    <property type="nucleotide sequence ID" value="NC_021789.1"/>
</dbReference>
<evidence type="ECO:0000313" key="1">
    <source>
        <dbReference type="EMBL" id="AGO47485.1"/>
    </source>
</evidence>
<protein>
    <submittedName>
        <fullName evidence="1">Uncharacterized protein</fullName>
    </submittedName>
</protein>
<dbReference type="GeneID" id="16881066"/>
<dbReference type="InterPro" id="IPR036397">
    <property type="entry name" value="RNaseH_sf"/>
</dbReference>
<proteinExistence type="predicted"/>
<reference evidence="1 2" key="1">
    <citation type="journal article" date="2013" name="Proc. Natl. Acad. Sci. U.S.A.">
        <title>Twelve previously unknown phage genera are ubiquitous in global oceans.</title>
        <authorList>
            <person name="Holmfeldt K."/>
            <person name="Solonenko N."/>
            <person name="Shah M."/>
            <person name="Corrier K."/>
            <person name="Riemann L."/>
            <person name="Verberkmoes N.C."/>
            <person name="Sullivan M.B."/>
        </authorList>
    </citation>
    <scope>NUCLEOTIDE SEQUENCE [LARGE SCALE GENOMIC DNA]</scope>
    <source>
        <strain evidence="1">Phi19:3</strain>
    </source>
</reference>
<dbReference type="KEGG" id="vg:16881066"/>
<name>R9ZYA1_9CAUD</name>
<evidence type="ECO:0000313" key="2">
    <source>
        <dbReference type="Proteomes" id="UP000014731"/>
    </source>
</evidence>
<dbReference type="GO" id="GO:0003676">
    <property type="term" value="F:nucleic acid binding"/>
    <property type="evidence" value="ECO:0007669"/>
    <property type="project" value="InterPro"/>
</dbReference>
<organism evidence="1 2">
    <name type="scientific">Cellulophaga phage phi19:3</name>
    <dbReference type="NCBI Taxonomy" id="1327971"/>
    <lineage>
        <taxon>Viruses</taxon>
        <taxon>Duplodnaviria</taxon>
        <taxon>Heunggongvirae</taxon>
        <taxon>Uroviricota</taxon>
        <taxon>Caudoviricetes</taxon>
        <taxon>Pachyviridae</taxon>
        <taxon>Baltivirus</taxon>
        <taxon>Baltivirus phi19tres</taxon>
    </lineage>
</organism>
<reference evidence="2" key="2">
    <citation type="submission" date="2013-03" db="EMBL/GenBank/DDBJ databases">
        <title>The Cellulophaga phages: a novel, diverse, and globally ubiquitous model system.</title>
        <authorList>
            <person name="Holmfeldt K."/>
            <person name="Solonenko N."/>
            <person name="Shah M."/>
            <person name="Corrier K."/>
            <person name="Riemann L."/>
            <person name="VerBerkmoes N.C."/>
            <person name="Sullivan M.B."/>
        </authorList>
    </citation>
    <scope>NUCLEOTIDE SEQUENCE [LARGE SCALE GENOMIC DNA]</scope>
</reference>
<dbReference type="Gene3D" id="3.30.420.10">
    <property type="entry name" value="Ribonuclease H-like superfamily/Ribonuclease H"/>
    <property type="match status" value="1"/>
</dbReference>
<accession>R9ZYA1</accession>
<keyword evidence="2" id="KW-1185">Reference proteome</keyword>
<dbReference type="Proteomes" id="UP000014731">
    <property type="component" value="Segment"/>
</dbReference>
<sequence>MKVVENSFGLPGFYAYYADYDWVVFCWLFGNMIDLPKGFPMYCNDLKQCLDEYCDSVNVVAKTIPGCPLVTAKSVKENNPKFPKQDKSKQHNAIEDARWNKELFNFLNKI</sequence>